<organism evidence="1 2">
    <name type="scientific">Portunus trituberculatus</name>
    <name type="common">Swimming crab</name>
    <name type="synonym">Neptunus trituberculatus</name>
    <dbReference type="NCBI Taxonomy" id="210409"/>
    <lineage>
        <taxon>Eukaryota</taxon>
        <taxon>Metazoa</taxon>
        <taxon>Ecdysozoa</taxon>
        <taxon>Arthropoda</taxon>
        <taxon>Crustacea</taxon>
        <taxon>Multicrustacea</taxon>
        <taxon>Malacostraca</taxon>
        <taxon>Eumalacostraca</taxon>
        <taxon>Eucarida</taxon>
        <taxon>Decapoda</taxon>
        <taxon>Pleocyemata</taxon>
        <taxon>Brachyura</taxon>
        <taxon>Eubrachyura</taxon>
        <taxon>Portunoidea</taxon>
        <taxon>Portunidae</taxon>
        <taxon>Portuninae</taxon>
        <taxon>Portunus</taxon>
    </lineage>
</organism>
<gene>
    <name evidence="1" type="ORF">E2C01_058000</name>
</gene>
<accession>A0A5B7GYG8</accession>
<reference evidence="1 2" key="1">
    <citation type="submission" date="2019-05" db="EMBL/GenBank/DDBJ databases">
        <title>Another draft genome of Portunus trituberculatus and its Hox gene families provides insights of decapod evolution.</title>
        <authorList>
            <person name="Jeong J.-H."/>
            <person name="Song I."/>
            <person name="Kim S."/>
            <person name="Choi T."/>
            <person name="Kim D."/>
            <person name="Ryu S."/>
            <person name="Kim W."/>
        </authorList>
    </citation>
    <scope>NUCLEOTIDE SEQUENCE [LARGE SCALE GENOMIC DNA]</scope>
    <source>
        <tissue evidence="1">Muscle</tissue>
    </source>
</reference>
<evidence type="ECO:0000313" key="1">
    <source>
        <dbReference type="EMBL" id="MPC63892.1"/>
    </source>
</evidence>
<dbReference type="EMBL" id="VSRR010021385">
    <property type="protein sequence ID" value="MPC63892.1"/>
    <property type="molecule type" value="Genomic_DNA"/>
</dbReference>
<dbReference type="Proteomes" id="UP000324222">
    <property type="component" value="Unassembled WGS sequence"/>
</dbReference>
<sequence>MHLPHTYTLHLKFIIKKWQLQTQPRSPLLGKETRNVHRSDSSLAPPTFSILTYATFAVLDLIFNLWNTTSPLLNLILFSSLKHSCLRLLTVAPSLFPPTYSILIFVPKLDVASVCATT</sequence>
<evidence type="ECO:0000313" key="2">
    <source>
        <dbReference type="Proteomes" id="UP000324222"/>
    </source>
</evidence>
<dbReference type="AlphaFoldDB" id="A0A5B7GYG8"/>
<protein>
    <submittedName>
        <fullName evidence="1">Uncharacterized protein</fullName>
    </submittedName>
</protein>
<comment type="caution">
    <text evidence="1">The sequence shown here is derived from an EMBL/GenBank/DDBJ whole genome shotgun (WGS) entry which is preliminary data.</text>
</comment>
<proteinExistence type="predicted"/>
<name>A0A5B7GYG8_PORTR</name>
<keyword evidence="2" id="KW-1185">Reference proteome</keyword>